<proteinExistence type="predicted"/>
<organism evidence="1 2">
    <name type="scientific">Alligator mississippiensis</name>
    <name type="common">American alligator</name>
    <dbReference type="NCBI Taxonomy" id="8496"/>
    <lineage>
        <taxon>Eukaryota</taxon>
        <taxon>Metazoa</taxon>
        <taxon>Chordata</taxon>
        <taxon>Craniata</taxon>
        <taxon>Vertebrata</taxon>
        <taxon>Euteleostomi</taxon>
        <taxon>Archelosauria</taxon>
        <taxon>Archosauria</taxon>
        <taxon>Crocodylia</taxon>
        <taxon>Alligatoridae</taxon>
        <taxon>Alligatorinae</taxon>
        <taxon>Alligator</taxon>
    </lineage>
</organism>
<reference evidence="1 2" key="1">
    <citation type="journal article" date="2012" name="Genome Biol.">
        <title>Sequencing three crocodilian genomes to illuminate the evolution of archosaurs and amniotes.</title>
        <authorList>
            <person name="St John J.A."/>
            <person name="Braun E.L."/>
            <person name="Isberg S.R."/>
            <person name="Miles L.G."/>
            <person name="Chong A.Y."/>
            <person name="Gongora J."/>
            <person name="Dalzell P."/>
            <person name="Moran C."/>
            <person name="Bed'hom B."/>
            <person name="Abzhanov A."/>
            <person name="Burgess S.C."/>
            <person name="Cooksey A.M."/>
            <person name="Castoe T.A."/>
            <person name="Crawford N.G."/>
            <person name="Densmore L.D."/>
            <person name="Drew J.C."/>
            <person name="Edwards S.V."/>
            <person name="Faircloth B.C."/>
            <person name="Fujita M.K."/>
            <person name="Greenwold M.J."/>
            <person name="Hoffmann F.G."/>
            <person name="Howard J.M."/>
            <person name="Iguchi T."/>
            <person name="Janes D.E."/>
            <person name="Khan S.Y."/>
            <person name="Kohno S."/>
            <person name="de Koning A.J."/>
            <person name="Lance S.L."/>
            <person name="McCarthy F.M."/>
            <person name="McCormack J.E."/>
            <person name="Merchant M.E."/>
            <person name="Peterson D.G."/>
            <person name="Pollock D.D."/>
            <person name="Pourmand N."/>
            <person name="Raney B.J."/>
            <person name="Roessler K.A."/>
            <person name="Sanford J.R."/>
            <person name="Sawyer R.H."/>
            <person name="Schmidt C.J."/>
            <person name="Triplett E.W."/>
            <person name="Tuberville T.D."/>
            <person name="Venegas-Anaya M."/>
            <person name="Howard J.T."/>
            <person name="Jarvis E.D."/>
            <person name="Guillette L.J.Jr."/>
            <person name="Glenn T.C."/>
            <person name="Green R.E."/>
            <person name="Ray D.A."/>
        </authorList>
    </citation>
    <scope>NUCLEOTIDE SEQUENCE [LARGE SCALE GENOMIC DNA]</scope>
    <source>
        <strain evidence="1">KSC_2009_1</strain>
    </source>
</reference>
<keyword evidence="2" id="KW-1185">Reference proteome</keyword>
<dbReference type="AlphaFoldDB" id="A0A151M9K0"/>
<protein>
    <submittedName>
        <fullName evidence="1">Uncharacterized protein</fullName>
    </submittedName>
</protein>
<evidence type="ECO:0000313" key="1">
    <source>
        <dbReference type="EMBL" id="KYO21182.1"/>
    </source>
</evidence>
<accession>A0A151M9K0</accession>
<gene>
    <name evidence="1" type="ORF">Y1Q_0001461</name>
</gene>
<sequence>MLAALEADSWNDAGLRPPARRSGLALGLLEGELVKRSGKNWKRALHDNLVAGKEVIEVKIPKVHQDVMPNDEQCKFTSKQQQLTAFWKFTVEKILFAKAAERIMQDNSRKTA</sequence>
<evidence type="ECO:0000313" key="2">
    <source>
        <dbReference type="Proteomes" id="UP000050525"/>
    </source>
</evidence>
<comment type="caution">
    <text evidence="1">The sequence shown here is derived from an EMBL/GenBank/DDBJ whole genome shotgun (WGS) entry which is preliminary data.</text>
</comment>
<name>A0A151M9K0_ALLMI</name>
<dbReference type="Proteomes" id="UP000050525">
    <property type="component" value="Unassembled WGS sequence"/>
</dbReference>
<dbReference type="EMBL" id="AKHW03006295">
    <property type="protein sequence ID" value="KYO21182.1"/>
    <property type="molecule type" value="Genomic_DNA"/>
</dbReference>